<gene>
    <name evidence="17" type="ORF">ACG33_02145</name>
</gene>
<dbReference type="InterPro" id="IPR037066">
    <property type="entry name" value="Plug_dom_sf"/>
</dbReference>
<dbReference type="STRING" id="465721.ACG33_02145"/>
<dbReference type="Pfam" id="PF00593">
    <property type="entry name" value="TonB_dep_Rec_b-barrel"/>
    <property type="match status" value="1"/>
</dbReference>
<evidence type="ECO:0000256" key="7">
    <source>
        <dbReference type="ARBA" id="ARBA00023004"/>
    </source>
</evidence>
<dbReference type="EMBL" id="CP011971">
    <property type="protein sequence ID" value="AMN45930.1"/>
    <property type="molecule type" value="Genomic_DNA"/>
</dbReference>
<evidence type="ECO:0000259" key="16">
    <source>
        <dbReference type="Pfam" id="PF07715"/>
    </source>
</evidence>
<dbReference type="InterPro" id="IPR039426">
    <property type="entry name" value="TonB-dep_rcpt-like"/>
</dbReference>
<dbReference type="PANTHER" id="PTHR32552:SF81">
    <property type="entry name" value="TONB-DEPENDENT OUTER MEMBRANE RECEPTOR"/>
    <property type="match status" value="1"/>
</dbReference>
<comment type="similarity">
    <text evidence="12 14">Belongs to the TonB-dependent receptor family.</text>
</comment>
<reference evidence="17 18" key="1">
    <citation type="submission" date="2015-06" db="EMBL/GenBank/DDBJ databases">
        <title>A Comprehensive Approach to Explore the Metabolic and Phylogenetic Diversity of Bacterial Steroid Degradation in the Environment: Testosterone as an Example.</title>
        <authorList>
            <person name="Yang F.-C."/>
            <person name="Chen Y.-L."/>
            <person name="Yu C.-P."/>
            <person name="Tang S.-L."/>
            <person name="Wang P.-H."/>
            <person name="Ismail W."/>
            <person name="Wang C.-H."/>
            <person name="Yang C.-Y."/>
            <person name="Chiang Y.-R."/>
        </authorList>
    </citation>
    <scope>NUCLEOTIDE SEQUENCE [LARGE SCALE GENOMIC DNA]</scope>
    <source>
        <strain evidence="17 18">DSM 18526</strain>
    </source>
</reference>
<evidence type="ECO:0000259" key="15">
    <source>
        <dbReference type="Pfam" id="PF00593"/>
    </source>
</evidence>
<dbReference type="InterPro" id="IPR010916">
    <property type="entry name" value="TonB_box_CS"/>
</dbReference>
<dbReference type="InterPro" id="IPR012910">
    <property type="entry name" value="Plug_dom"/>
</dbReference>
<evidence type="ECO:0000256" key="5">
    <source>
        <dbReference type="ARBA" id="ARBA00022692"/>
    </source>
</evidence>
<proteinExistence type="inferred from homology"/>
<evidence type="ECO:0000256" key="6">
    <source>
        <dbReference type="ARBA" id="ARBA00022729"/>
    </source>
</evidence>
<dbReference type="AlphaFoldDB" id="A0A127F8P2"/>
<dbReference type="CDD" id="cd01347">
    <property type="entry name" value="ligand_gated_channel"/>
    <property type="match status" value="1"/>
</dbReference>
<keyword evidence="2 12" id="KW-0813">Transport</keyword>
<dbReference type="Gene3D" id="2.40.170.20">
    <property type="entry name" value="TonB-dependent receptor, beta-barrel domain"/>
    <property type="match status" value="1"/>
</dbReference>
<evidence type="ECO:0000256" key="9">
    <source>
        <dbReference type="ARBA" id="ARBA00023077"/>
    </source>
</evidence>
<dbReference type="SUPFAM" id="SSF56935">
    <property type="entry name" value="Porins"/>
    <property type="match status" value="1"/>
</dbReference>
<dbReference type="KEGG" id="sdf:ACG33_02145"/>
<keyword evidence="18" id="KW-1185">Reference proteome</keyword>
<evidence type="ECO:0000256" key="8">
    <source>
        <dbReference type="ARBA" id="ARBA00023065"/>
    </source>
</evidence>
<dbReference type="InterPro" id="IPR036942">
    <property type="entry name" value="Beta-barrel_TonB_sf"/>
</dbReference>
<keyword evidence="9 13" id="KW-0798">TonB box</keyword>
<name>A0A127F8P2_STEDE</name>
<dbReference type="GO" id="GO:0009279">
    <property type="term" value="C:cell outer membrane"/>
    <property type="evidence" value="ECO:0007669"/>
    <property type="project" value="UniProtKB-SubCell"/>
</dbReference>
<accession>A0A127F8P2</accession>
<keyword evidence="8" id="KW-0406">Ion transport</keyword>
<evidence type="ECO:0000256" key="3">
    <source>
        <dbReference type="ARBA" id="ARBA00022452"/>
    </source>
</evidence>
<keyword evidence="6" id="KW-0732">Signal</keyword>
<sequence>MVIDAVAIEAVFAQEAAQSVDAARRNVLDTVIVSASRERELLSETPASIGVIGEAAVRRAGATHPQQILSQVPGVAVSVTNGEGHTTAIRQPFTTSPLYLFLEDGLPIRATGFFNHNALYELDLPMAGGIEVTRGPGSALYGSDAVGGIVNMLTRAPAPMAGLGGSLDAGSHGWRRLMLEADTGEGAWGSLRGGANLTRSDGWRHYTGYERKSVDLRWDLTTRSGVHLKTLLAAGHIDQDTGANSPLIYNDYRNDPTRNNFPIAYRKVEALRLSMAIEKELGNGLLSITPYVRDNRMELLASFSLSYDPTLYETANRSYGALFKWRQDFPAFMRARLIGGLDVDISPGERKENRLDVIATGSGASRVFSDYRVGARIYDYDVTFRAYSPYLQGEISPLERLRVTLGIRYDALSYDLDNKLAGTSVQGAATSFYGQTPDTTVDYDHVSPKIGATYALSDRMSIYASYNTGFRVPSESQLFRPSVAANAADAAARALLAMNLKPITATQFEIGWRGKFDRWSLDLTAFDLVKRDDLVSQRDIATNLTTNVNAGKTSHRGLEAGMGVELSPSVRLDSALSYARHEYRNWVTAAADFSGNDIEAAPRVLGNTRLSWNSAAGVDMQLEWIHVDDYWLEASNASSFPKYGGHDLFNVRAHWQATPSVALFGRIYNIADTRYADSAQISSGTPVYSPGLPRTYFAGVDVLW</sequence>
<keyword evidence="17" id="KW-0675">Receptor</keyword>
<evidence type="ECO:0000256" key="13">
    <source>
        <dbReference type="PROSITE-ProRule" id="PRU10143"/>
    </source>
</evidence>
<dbReference type="PROSITE" id="PS00430">
    <property type="entry name" value="TONB_DEPENDENT_REC_1"/>
    <property type="match status" value="1"/>
</dbReference>
<evidence type="ECO:0000256" key="10">
    <source>
        <dbReference type="ARBA" id="ARBA00023136"/>
    </source>
</evidence>
<keyword evidence="10 12" id="KW-0472">Membrane</keyword>
<keyword evidence="3 12" id="KW-1134">Transmembrane beta strand</keyword>
<dbReference type="InterPro" id="IPR000531">
    <property type="entry name" value="Beta-barrel_TonB"/>
</dbReference>
<feature type="domain" description="TonB-dependent receptor-like beta-barrel" evidence="15">
    <location>
        <begin position="206"/>
        <end position="670"/>
    </location>
</feature>
<evidence type="ECO:0000313" key="18">
    <source>
        <dbReference type="Proteomes" id="UP000070250"/>
    </source>
</evidence>
<dbReference type="GO" id="GO:0006826">
    <property type="term" value="P:iron ion transport"/>
    <property type="evidence" value="ECO:0007669"/>
    <property type="project" value="UniProtKB-KW"/>
</dbReference>
<protein>
    <submittedName>
        <fullName evidence="17">TonB-dependent receptor</fullName>
    </submittedName>
</protein>
<keyword evidence="11 12" id="KW-0998">Cell outer membrane</keyword>
<keyword evidence="4" id="KW-0410">Iron transport</keyword>
<evidence type="ECO:0000313" key="17">
    <source>
        <dbReference type="EMBL" id="AMN45930.1"/>
    </source>
</evidence>
<dbReference type="Pfam" id="PF07715">
    <property type="entry name" value="Plug"/>
    <property type="match status" value="1"/>
</dbReference>
<evidence type="ECO:0000256" key="2">
    <source>
        <dbReference type="ARBA" id="ARBA00022448"/>
    </source>
</evidence>
<dbReference type="PANTHER" id="PTHR32552">
    <property type="entry name" value="FERRICHROME IRON RECEPTOR-RELATED"/>
    <property type="match status" value="1"/>
</dbReference>
<evidence type="ECO:0000256" key="4">
    <source>
        <dbReference type="ARBA" id="ARBA00022496"/>
    </source>
</evidence>
<organism evidence="17 18">
    <name type="scientific">Steroidobacter denitrificans</name>
    <dbReference type="NCBI Taxonomy" id="465721"/>
    <lineage>
        <taxon>Bacteria</taxon>
        <taxon>Pseudomonadati</taxon>
        <taxon>Pseudomonadota</taxon>
        <taxon>Gammaproteobacteria</taxon>
        <taxon>Steroidobacterales</taxon>
        <taxon>Steroidobacteraceae</taxon>
        <taxon>Steroidobacter</taxon>
    </lineage>
</organism>
<comment type="subcellular location">
    <subcellularLocation>
        <location evidence="1 12">Cell outer membrane</location>
        <topology evidence="1 12">Multi-pass membrane protein</topology>
    </subcellularLocation>
</comment>
<dbReference type="Gene3D" id="2.170.130.10">
    <property type="entry name" value="TonB-dependent receptor, plug domain"/>
    <property type="match status" value="1"/>
</dbReference>
<evidence type="ECO:0000256" key="14">
    <source>
        <dbReference type="RuleBase" id="RU003357"/>
    </source>
</evidence>
<feature type="domain" description="TonB-dependent receptor plug" evidence="16">
    <location>
        <begin position="43"/>
        <end position="149"/>
    </location>
</feature>
<dbReference type="PROSITE" id="PS52016">
    <property type="entry name" value="TONB_DEPENDENT_REC_3"/>
    <property type="match status" value="1"/>
</dbReference>
<dbReference type="Proteomes" id="UP000070250">
    <property type="component" value="Chromosome"/>
</dbReference>
<feature type="short sequence motif" description="TonB box" evidence="13">
    <location>
        <begin position="30"/>
        <end position="36"/>
    </location>
</feature>
<evidence type="ECO:0000256" key="11">
    <source>
        <dbReference type="ARBA" id="ARBA00023237"/>
    </source>
</evidence>
<keyword evidence="7" id="KW-0408">Iron</keyword>
<keyword evidence="5 12" id="KW-0812">Transmembrane</keyword>
<evidence type="ECO:0000256" key="12">
    <source>
        <dbReference type="PROSITE-ProRule" id="PRU01360"/>
    </source>
</evidence>
<evidence type="ECO:0000256" key="1">
    <source>
        <dbReference type="ARBA" id="ARBA00004571"/>
    </source>
</evidence>